<dbReference type="SUPFAM" id="SSF81901">
    <property type="entry name" value="HCP-like"/>
    <property type="match status" value="1"/>
</dbReference>
<proteinExistence type="predicted"/>
<evidence type="ECO:0008006" key="3">
    <source>
        <dbReference type="Google" id="ProtNLM"/>
    </source>
</evidence>
<evidence type="ECO:0000313" key="2">
    <source>
        <dbReference type="EMBL" id="SFV57390.1"/>
    </source>
</evidence>
<feature type="region of interest" description="Disordered" evidence="1">
    <location>
        <begin position="183"/>
        <end position="234"/>
    </location>
</feature>
<reference evidence="2" key="1">
    <citation type="submission" date="2016-10" db="EMBL/GenBank/DDBJ databases">
        <authorList>
            <person name="de Groot N.N."/>
        </authorList>
    </citation>
    <scope>NUCLEOTIDE SEQUENCE</scope>
</reference>
<name>A0A1W1BUX1_9ZZZZ</name>
<dbReference type="InterPro" id="IPR006597">
    <property type="entry name" value="Sel1-like"/>
</dbReference>
<dbReference type="InterPro" id="IPR011990">
    <property type="entry name" value="TPR-like_helical_dom_sf"/>
</dbReference>
<evidence type="ECO:0000256" key="1">
    <source>
        <dbReference type="SAM" id="MobiDB-lite"/>
    </source>
</evidence>
<dbReference type="Pfam" id="PF08238">
    <property type="entry name" value="Sel1"/>
    <property type="match status" value="2"/>
</dbReference>
<dbReference type="EMBL" id="FPHD01000046">
    <property type="protein sequence ID" value="SFV57390.1"/>
    <property type="molecule type" value="Genomic_DNA"/>
</dbReference>
<dbReference type="AlphaFoldDB" id="A0A1W1BUX1"/>
<protein>
    <recommendedName>
        <fullName evidence="3">Beta-lactamase</fullName>
    </recommendedName>
</protein>
<sequence length="411" mass="47005">MNQTKKRLSIINLAISITDIETIQLQMLKLGLLRSDSRIQEIITMLQAENYAQAQGLITSYIETPMEEILQRSAQKEIDIEKKKEEAIIEEFDLFVEEPEKQDGPVKEIDDLNAFIDPVAEPKKLSTQEQVNYDALLNVGADEILPDNIELDISHSSQDTFFDTATNRSIDEVFTQDLERDTFFDTSDETTKKEEIEEEEEAPLESFEVSVPKKEETPIEKEIPSAPLEENQPESAHYHAISYIDQKFQNMTIQYPPVQTSDENFPSVDAWLRKISHEGYSEDEIEEIIGHIEKLRIGNKAEAAELLLLTSATESKYARFQLARALYRGDLLQKNIPEAFALINALAVNDDYPEAICDLGQFYEYGVGVDKDSTKAKLLYKNAMELGIKRAVEHYKRLNNENEGFFSFLNK</sequence>
<dbReference type="SMART" id="SM00671">
    <property type="entry name" value="SEL1"/>
    <property type="match status" value="2"/>
</dbReference>
<accession>A0A1W1BUX1</accession>
<organism evidence="2">
    <name type="scientific">hydrothermal vent metagenome</name>
    <dbReference type="NCBI Taxonomy" id="652676"/>
    <lineage>
        <taxon>unclassified sequences</taxon>
        <taxon>metagenomes</taxon>
        <taxon>ecological metagenomes</taxon>
    </lineage>
</organism>
<feature type="compositionally biased region" description="Basic and acidic residues" evidence="1">
    <location>
        <begin position="183"/>
        <end position="195"/>
    </location>
</feature>
<feature type="compositionally biased region" description="Basic and acidic residues" evidence="1">
    <location>
        <begin position="211"/>
        <end position="223"/>
    </location>
</feature>
<dbReference type="Gene3D" id="1.25.40.10">
    <property type="entry name" value="Tetratricopeptide repeat domain"/>
    <property type="match status" value="1"/>
</dbReference>
<gene>
    <name evidence="2" type="ORF">MNB_SV-8-943</name>
</gene>